<organism evidence="6 7">
    <name type="scientific">Jaapia argillacea MUCL 33604</name>
    <dbReference type="NCBI Taxonomy" id="933084"/>
    <lineage>
        <taxon>Eukaryota</taxon>
        <taxon>Fungi</taxon>
        <taxon>Dikarya</taxon>
        <taxon>Basidiomycota</taxon>
        <taxon>Agaricomycotina</taxon>
        <taxon>Agaricomycetes</taxon>
        <taxon>Agaricomycetidae</taxon>
        <taxon>Jaapiales</taxon>
        <taxon>Jaapiaceae</taxon>
        <taxon>Jaapia</taxon>
    </lineage>
</organism>
<keyword evidence="5" id="KW-0949">S-adenosyl-L-methionine</keyword>
<dbReference type="STRING" id="933084.A0A067PJL6"/>
<dbReference type="AlphaFoldDB" id="A0A067PJL6"/>
<name>A0A067PJL6_9AGAM</name>
<evidence type="ECO:0000256" key="5">
    <source>
        <dbReference type="RuleBase" id="RU362022"/>
    </source>
</evidence>
<dbReference type="InParanoid" id="A0A067PJL6"/>
<dbReference type="PANTHER" id="PTHR43847">
    <property type="entry name" value="BLL3993 PROTEIN"/>
    <property type="match status" value="1"/>
</dbReference>
<comment type="caution">
    <text evidence="5">Lacks conserved residue(s) required for the propagation of feature annotation.</text>
</comment>
<keyword evidence="2 5" id="KW-0812">Transmembrane</keyword>
<evidence type="ECO:0000256" key="1">
    <source>
        <dbReference type="ARBA" id="ARBA00004141"/>
    </source>
</evidence>
<keyword evidence="5" id="KW-0808">Transferase</keyword>
<protein>
    <recommendedName>
        <fullName evidence="5">Protein-S-isoprenylcysteine O-methyltransferase</fullName>
        <ecNumber evidence="5">2.1.1.100</ecNumber>
    </recommendedName>
</protein>
<dbReference type="InterPro" id="IPR007269">
    <property type="entry name" value="ICMT_MeTrfase"/>
</dbReference>
<comment type="similarity">
    <text evidence="5">Belongs to the class VI-like SAM-binding methyltransferase superfamily. Isoprenylcysteine carboxyl methyltransferase family.</text>
</comment>
<proteinExistence type="inferred from homology"/>
<dbReference type="InterPro" id="IPR052527">
    <property type="entry name" value="Metal_cation-efflux_comp"/>
</dbReference>
<feature type="transmembrane region" description="Helical" evidence="5">
    <location>
        <begin position="77"/>
        <end position="95"/>
    </location>
</feature>
<dbReference type="PANTHER" id="PTHR43847:SF1">
    <property type="entry name" value="BLL3993 PROTEIN"/>
    <property type="match status" value="1"/>
</dbReference>
<keyword evidence="5" id="KW-0256">Endoplasmic reticulum</keyword>
<dbReference type="HOGENOM" id="CLU_065200_6_2_1"/>
<dbReference type="EMBL" id="KL197750">
    <property type="protein sequence ID" value="KDQ51222.1"/>
    <property type="molecule type" value="Genomic_DNA"/>
</dbReference>
<dbReference type="EC" id="2.1.1.100" evidence="5"/>
<dbReference type="GO" id="GO:0004671">
    <property type="term" value="F:protein C-terminal S-isoprenylcysteine carboxyl O-methyltransferase activity"/>
    <property type="evidence" value="ECO:0007669"/>
    <property type="project" value="UniProtKB-EC"/>
</dbReference>
<dbReference type="Pfam" id="PF04140">
    <property type="entry name" value="ICMT"/>
    <property type="match status" value="1"/>
</dbReference>
<feature type="transmembrane region" description="Helical" evidence="5">
    <location>
        <begin position="20"/>
        <end position="39"/>
    </location>
</feature>
<comment type="catalytic activity">
    <reaction evidence="5">
        <text>[protein]-C-terminal S-[(2E,6E)-farnesyl]-L-cysteine + S-adenosyl-L-methionine = [protein]-C-terminal S-[(2E,6E)-farnesyl]-L-cysteine methyl ester + S-adenosyl-L-homocysteine</text>
        <dbReference type="Rhea" id="RHEA:21672"/>
        <dbReference type="Rhea" id="RHEA-COMP:12125"/>
        <dbReference type="Rhea" id="RHEA-COMP:12126"/>
        <dbReference type="ChEBI" id="CHEBI:57856"/>
        <dbReference type="ChEBI" id="CHEBI:59789"/>
        <dbReference type="ChEBI" id="CHEBI:90510"/>
        <dbReference type="ChEBI" id="CHEBI:90511"/>
        <dbReference type="EC" id="2.1.1.100"/>
    </reaction>
</comment>
<dbReference type="Gene3D" id="1.20.120.1630">
    <property type="match status" value="1"/>
</dbReference>
<keyword evidence="3 5" id="KW-1133">Transmembrane helix</keyword>
<dbReference type="OrthoDB" id="422086at2759"/>
<sequence length="162" mass="17981">MSVKALSNLSGGYPKSAAGITITSAFVAGWVLALFGGWIRRKCYQTLGRLFTFELAIRKDHHLVTSGPYSFVRHPSYTGTISAMAGTLLVGLTPGSWLRECGLLQSWIGRVIAGIWILNAVFFCGLVGCRTRQEDEALRKEFGGVWDKWASEVRYRLVPFVY</sequence>
<dbReference type="GO" id="GO:0005789">
    <property type="term" value="C:endoplasmic reticulum membrane"/>
    <property type="evidence" value="ECO:0007669"/>
    <property type="project" value="UniProtKB-SubCell"/>
</dbReference>
<keyword evidence="5" id="KW-0489">Methyltransferase</keyword>
<evidence type="ECO:0000256" key="4">
    <source>
        <dbReference type="ARBA" id="ARBA00023136"/>
    </source>
</evidence>
<dbReference type="GO" id="GO:0032259">
    <property type="term" value="P:methylation"/>
    <property type="evidence" value="ECO:0007669"/>
    <property type="project" value="UniProtKB-KW"/>
</dbReference>
<keyword evidence="4 5" id="KW-0472">Membrane</keyword>
<evidence type="ECO:0000313" key="7">
    <source>
        <dbReference type="Proteomes" id="UP000027265"/>
    </source>
</evidence>
<evidence type="ECO:0000313" key="6">
    <source>
        <dbReference type="EMBL" id="KDQ51222.1"/>
    </source>
</evidence>
<accession>A0A067PJL6</accession>
<evidence type="ECO:0000256" key="2">
    <source>
        <dbReference type="ARBA" id="ARBA00022692"/>
    </source>
</evidence>
<dbReference type="Proteomes" id="UP000027265">
    <property type="component" value="Unassembled WGS sequence"/>
</dbReference>
<evidence type="ECO:0000256" key="3">
    <source>
        <dbReference type="ARBA" id="ARBA00022989"/>
    </source>
</evidence>
<gene>
    <name evidence="6" type="ORF">JAAARDRAFT_41283</name>
</gene>
<feature type="transmembrane region" description="Helical" evidence="5">
    <location>
        <begin position="107"/>
        <end position="129"/>
    </location>
</feature>
<keyword evidence="7" id="KW-1185">Reference proteome</keyword>
<comment type="subcellular location">
    <subcellularLocation>
        <location evidence="5">Endoplasmic reticulum membrane</location>
        <topology evidence="5">Multi-pass membrane protein</topology>
    </subcellularLocation>
    <subcellularLocation>
        <location evidence="1">Membrane</location>
        <topology evidence="1">Multi-pass membrane protein</topology>
    </subcellularLocation>
</comment>
<reference evidence="7" key="1">
    <citation type="journal article" date="2014" name="Proc. Natl. Acad. Sci. U.S.A.">
        <title>Extensive sampling of basidiomycete genomes demonstrates inadequacy of the white-rot/brown-rot paradigm for wood decay fungi.</title>
        <authorList>
            <person name="Riley R."/>
            <person name="Salamov A.A."/>
            <person name="Brown D.W."/>
            <person name="Nagy L.G."/>
            <person name="Floudas D."/>
            <person name="Held B.W."/>
            <person name="Levasseur A."/>
            <person name="Lombard V."/>
            <person name="Morin E."/>
            <person name="Otillar R."/>
            <person name="Lindquist E.A."/>
            <person name="Sun H."/>
            <person name="LaButti K.M."/>
            <person name="Schmutz J."/>
            <person name="Jabbour D."/>
            <person name="Luo H."/>
            <person name="Baker S.E."/>
            <person name="Pisabarro A.G."/>
            <person name="Walton J.D."/>
            <person name="Blanchette R.A."/>
            <person name="Henrissat B."/>
            <person name="Martin F."/>
            <person name="Cullen D."/>
            <person name="Hibbett D.S."/>
            <person name="Grigoriev I.V."/>
        </authorList>
    </citation>
    <scope>NUCLEOTIDE SEQUENCE [LARGE SCALE GENOMIC DNA]</scope>
    <source>
        <strain evidence="7">MUCL 33604</strain>
    </source>
</reference>